<dbReference type="EMBL" id="NAJQ01001139">
    <property type="protein sequence ID" value="TKA62030.1"/>
    <property type="molecule type" value="Genomic_DNA"/>
</dbReference>
<comment type="caution">
    <text evidence="1">The sequence shown here is derived from an EMBL/GenBank/DDBJ whole genome shotgun (WGS) entry which is preliminary data.</text>
</comment>
<dbReference type="OrthoDB" id="66881at2759"/>
<proteinExistence type="predicted"/>
<keyword evidence="2" id="KW-1185">Reference proteome</keyword>
<sequence length="94" mass="10913">MFLVDPLARPSESRMETWIDFTRSVKRRAPTGALDFFTYAELVYWFVFVIAVNPFRWKWAPFVLSGVGSALPKQIVEQEDRLRNGFAAARDKAR</sequence>
<dbReference type="Proteomes" id="UP000309340">
    <property type="component" value="Unassembled WGS sequence"/>
</dbReference>
<protein>
    <submittedName>
        <fullName evidence="1">Uncharacterized protein</fullName>
    </submittedName>
</protein>
<reference evidence="1 2" key="1">
    <citation type="submission" date="2017-03" db="EMBL/GenBank/DDBJ databases">
        <title>Genomes of endolithic fungi from Antarctica.</title>
        <authorList>
            <person name="Coleine C."/>
            <person name="Masonjones S."/>
            <person name="Stajich J.E."/>
        </authorList>
    </citation>
    <scope>NUCLEOTIDE SEQUENCE [LARGE SCALE GENOMIC DNA]</scope>
    <source>
        <strain evidence="1 2">CCFEE 5184</strain>
    </source>
</reference>
<name>A0A4U0WGK3_9PEZI</name>
<dbReference type="AlphaFoldDB" id="A0A4U0WGK3"/>
<accession>A0A4U0WGK3</accession>
<evidence type="ECO:0000313" key="2">
    <source>
        <dbReference type="Proteomes" id="UP000309340"/>
    </source>
</evidence>
<evidence type="ECO:0000313" key="1">
    <source>
        <dbReference type="EMBL" id="TKA62030.1"/>
    </source>
</evidence>
<gene>
    <name evidence="1" type="ORF">B0A55_10964</name>
</gene>
<organism evidence="1 2">
    <name type="scientific">Friedmanniomyces simplex</name>
    <dbReference type="NCBI Taxonomy" id="329884"/>
    <lineage>
        <taxon>Eukaryota</taxon>
        <taxon>Fungi</taxon>
        <taxon>Dikarya</taxon>
        <taxon>Ascomycota</taxon>
        <taxon>Pezizomycotina</taxon>
        <taxon>Dothideomycetes</taxon>
        <taxon>Dothideomycetidae</taxon>
        <taxon>Mycosphaerellales</taxon>
        <taxon>Teratosphaeriaceae</taxon>
        <taxon>Friedmanniomyces</taxon>
    </lineage>
</organism>